<evidence type="ECO:0000313" key="2">
    <source>
        <dbReference type="EMBL" id="RDB35469.1"/>
    </source>
</evidence>
<dbReference type="Gene3D" id="3.40.710.10">
    <property type="entry name" value="DD-peptidase/beta-lactamase superfamily"/>
    <property type="match status" value="1"/>
</dbReference>
<gene>
    <name evidence="2" type="ORF">DCC88_09860</name>
</gene>
<keyword evidence="3" id="KW-1185">Reference proteome</keyword>
<sequence length="47" mass="5366">MNKFQNYVTKFSYGNMDLSVDKDKNNGITNAWLSSSLEISSLEQVTF</sequence>
<organism evidence="2 3">
    <name type="scientific">Spirobacillus cienkowskii</name>
    <dbReference type="NCBI Taxonomy" id="495820"/>
    <lineage>
        <taxon>Bacteria</taxon>
        <taxon>Pseudomonadati</taxon>
        <taxon>Bdellovibrionota</taxon>
        <taxon>Oligoflexia</taxon>
        <taxon>Silvanigrellales</taxon>
        <taxon>Spirobacillus</taxon>
    </lineage>
</organism>
<dbReference type="Proteomes" id="UP000253934">
    <property type="component" value="Unassembled WGS sequence"/>
</dbReference>
<dbReference type="InterPro" id="IPR001460">
    <property type="entry name" value="PCN-bd_Tpept"/>
</dbReference>
<comment type="caution">
    <text evidence="2">The sequence shown here is derived from an EMBL/GenBank/DDBJ whole genome shotgun (WGS) entry which is preliminary data.</text>
</comment>
<reference evidence="2" key="1">
    <citation type="submission" date="2018-04" db="EMBL/GenBank/DDBJ databases">
        <title>Draft genome sequence of the Candidatus Spirobacillus cienkowskii, a pathogen of freshwater Daphnia species, reconstructed from hemolymph metagenomic reads.</title>
        <authorList>
            <person name="Bresciani L."/>
            <person name="Lemos L.N."/>
            <person name="Wale N."/>
            <person name="Lin J.Y."/>
            <person name="Fernandes G.R."/>
            <person name="Duffy M.A."/>
            <person name="Rodrigues J.M."/>
        </authorList>
    </citation>
    <scope>NUCLEOTIDE SEQUENCE [LARGE SCALE GENOMIC DNA]</scope>
    <source>
        <strain evidence="2">Binning01</strain>
    </source>
</reference>
<accession>A0A369KLF5</accession>
<proteinExistence type="predicted"/>
<name>A0A369KLF5_9BACT</name>
<protein>
    <recommendedName>
        <fullName evidence="1">Penicillin-binding protein transpeptidase domain-containing protein</fullName>
    </recommendedName>
</protein>
<dbReference type="EMBL" id="QOVW01000084">
    <property type="protein sequence ID" value="RDB35469.1"/>
    <property type="molecule type" value="Genomic_DNA"/>
</dbReference>
<feature type="domain" description="Penicillin-binding protein transpeptidase" evidence="1">
    <location>
        <begin position="2"/>
        <end position="47"/>
    </location>
</feature>
<dbReference type="GO" id="GO:0008658">
    <property type="term" value="F:penicillin binding"/>
    <property type="evidence" value="ECO:0007669"/>
    <property type="project" value="InterPro"/>
</dbReference>
<dbReference type="InterPro" id="IPR012338">
    <property type="entry name" value="Beta-lactam/transpept-like"/>
</dbReference>
<evidence type="ECO:0000259" key="1">
    <source>
        <dbReference type="Pfam" id="PF00905"/>
    </source>
</evidence>
<dbReference type="AlphaFoldDB" id="A0A369KLF5"/>
<dbReference type="Pfam" id="PF00905">
    <property type="entry name" value="Transpeptidase"/>
    <property type="match status" value="1"/>
</dbReference>
<evidence type="ECO:0000313" key="3">
    <source>
        <dbReference type="Proteomes" id="UP000253934"/>
    </source>
</evidence>